<feature type="non-terminal residue" evidence="5">
    <location>
        <position position="121"/>
    </location>
</feature>
<organism evidence="5 6">
    <name type="scientific">Schizopora paradoxa</name>
    <dbReference type="NCBI Taxonomy" id="27342"/>
    <lineage>
        <taxon>Eukaryota</taxon>
        <taxon>Fungi</taxon>
        <taxon>Dikarya</taxon>
        <taxon>Basidiomycota</taxon>
        <taxon>Agaricomycotina</taxon>
        <taxon>Agaricomycetes</taxon>
        <taxon>Hymenochaetales</taxon>
        <taxon>Schizoporaceae</taxon>
        <taxon>Schizopora</taxon>
    </lineage>
</organism>
<name>A0A0H2RC49_9AGAM</name>
<feature type="domain" description="DDE Tnp4" evidence="4">
    <location>
        <begin position="6"/>
        <end position="57"/>
    </location>
</feature>
<dbReference type="Proteomes" id="UP000053477">
    <property type="component" value="Unassembled WGS sequence"/>
</dbReference>
<accession>A0A0H2RC49</accession>
<dbReference type="Pfam" id="PF13359">
    <property type="entry name" value="DDE_Tnp_4"/>
    <property type="match status" value="1"/>
</dbReference>
<dbReference type="AlphaFoldDB" id="A0A0H2RC49"/>
<protein>
    <recommendedName>
        <fullName evidence="4">DDE Tnp4 domain-containing protein</fullName>
    </recommendedName>
</protein>
<reference evidence="5 6" key="1">
    <citation type="submission" date="2015-04" db="EMBL/GenBank/DDBJ databases">
        <title>Complete genome sequence of Schizopora paradoxa KUC8140, a cosmopolitan wood degrader in East Asia.</title>
        <authorList>
            <consortium name="DOE Joint Genome Institute"/>
            <person name="Min B."/>
            <person name="Park H."/>
            <person name="Jang Y."/>
            <person name="Kim J.-J."/>
            <person name="Kim K.H."/>
            <person name="Pangilinan J."/>
            <person name="Lipzen A."/>
            <person name="Riley R."/>
            <person name="Grigoriev I.V."/>
            <person name="Spatafora J.W."/>
            <person name="Choi I.-G."/>
        </authorList>
    </citation>
    <scope>NUCLEOTIDE SEQUENCE [LARGE SCALE GENOMIC DNA]</scope>
    <source>
        <strain evidence="5 6">KUC8140</strain>
    </source>
</reference>
<keyword evidence="6" id="KW-1185">Reference proteome</keyword>
<feature type="non-terminal residue" evidence="5">
    <location>
        <position position="1"/>
    </location>
</feature>
<comment type="cofactor">
    <cofactor evidence="1">
        <name>a divalent metal cation</name>
        <dbReference type="ChEBI" id="CHEBI:60240"/>
    </cofactor>
</comment>
<dbReference type="InParanoid" id="A0A0H2RC49"/>
<evidence type="ECO:0000313" key="6">
    <source>
        <dbReference type="Proteomes" id="UP000053477"/>
    </source>
</evidence>
<keyword evidence="2" id="KW-0479">Metal-binding</keyword>
<dbReference type="InterPro" id="IPR027806">
    <property type="entry name" value="HARBI1_dom"/>
</dbReference>
<feature type="region of interest" description="Disordered" evidence="3">
    <location>
        <begin position="63"/>
        <end position="97"/>
    </location>
</feature>
<evidence type="ECO:0000313" key="5">
    <source>
        <dbReference type="EMBL" id="KLO09057.1"/>
    </source>
</evidence>
<dbReference type="GO" id="GO:0046872">
    <property type="term" value="F:metal ion binding"/>
    <property type="evidence" value="ECO:0007669"/>
    <property type="project" value="UniProtKB-KW"/>
</dbReference>
<sequence length="121" mass="13957">RPQNFKELFNLRHAMARNCIERTFGVIKRRFRLLGAAPEYSLETQSKIILSIFALHNFLQSHDPDDGSDVNEMRDHPQHTPEPSEYGAANVSREETVRAGARRDAIAQEMWSSYVNYIADH</sequence>
<evidence type="ECO:0000256" key="3">
    <source>
        <dbReference type="SAM" id="MobiDB-lite"/>
    </source>
</evidence>
<gene>
    <name evidence="5" type="ORF">SCHPADRAFT_808114</name>
</gene>
<evidence type="ECO:0000259" key="4">
    <source>
        <dbReference type="Pfam" id="PF13359"/>
    </source>
</evidence>
<evidence type="ECO:0000256" key="2">
    <source>
        <dbReference type="ARBA" id="ARBA00022723"/>
    </source>
</evidence>
<evidence type="ECO:0000256" key="1">
    <source>
        <dbReference type="ARBA" id="ARBA00001968"/>
    </source>
</evidence>
<dbReference type="STRING" id="27342.A0A0H2RC49"/>
<proteinExistence type="predicted"/>
<dbReference type="OrthoDB" id="1681765at2759"/>
<dbReference type="EMBL" id="KQ086068">
    <property type="protein sequence ID" value="KLO09057.1"/>
    <property type="molecule type" value="Genomic_DNA"/>
</dbReference>